<accession>A0A671Y9R6</accession>
<dbReference type="PANTHER" id="PTHR22902:SF17">
    <property type="entry name" value="SESQUIPEDALIAN-1"/>
    <property type="match status" value="1"/>
</dbReference>
<organism evidence="4 5">
    <name type="scientific">Sparus aurata</name>
    <name type="common">Gilthead sea bream</name>
    <dbReference type="NCBI Taxonomy" id="8175"/>
    <lineage>
        <taxon>Eukaryota</taxon>
        <taxon>Metazoa</taxon>
        <taxon>Chordata</taxon>
        <taxon>Craniata</taxon>
        <taxon>Vertebrata</taxon>
        <taxon>Euteleostomi</taxon>
        <taxon>Actinopterygii</taxon>
        <taxon>Neopterygii</taxon>
        <taxon>Teleostei</taxon>
        <taxon>Neoteleostei</taxon>
        <taxon>Acanthomorphata</taxon>
        <taxon>Eupercaria</taxon>
        <taxon>Spariformes</taxon>
        <taxon>Sparidae</taxon>
        <taxon>Sparus</taxon>
    </lineage>
</organism>
<comment type="similarity">
    <text evidence="1">Belongs to the sesquipedalian family.</text>
</comment>
<proteinExistence type="inferred from homology"/>
<reference evidence="4" key="1">
    <citation type="submission" date="2021-04" db="EMBL/GenBank/DDBJ databases">
        <authorList>
            <consortium name="Wellcome Sanger Institute Data Sharing"/>
        </authorList>
    </citation>
    <scope>NUCLEOTIDE SEQUENCE [LARGE SCALE GENOMIC DNA]</scope>
</reference>
<dbReference type="GO" id="GO:0005829">
    <property type="term" value="C:cytosol"/>
    <property type="evidence" value="ECO:0007669"/>
    <property type="project" value="GOC"/>
</dbReference>
<feature type="domain" description="PH" evidence="3">
    <location>
        <begin position="76"/>
        <end position="172"/>
    </location>
</feature>
<evidence type="ECO:0000256" key="2">
    <source>
        <dbReference type="SAM" id="MobiDB-lite"/>
    </source>
</evidence>
<dbReference type="SUPFAM" id="SSF50729">
    <property type="entry name" value="PH domain-like"/>
    <property type="match status" value="1"/>
</dbReference>
<keyword evidence="1" id="KW-0333">Golgi apparatus</keyword>
<comment type="function">
    <text evidence="1">Plays a role in endocytic trafficking. Required for receptor recycling from endosomes, both to the trans-Golgi network and the plasma membrane.</text>
</comment>
<evidence type="ECO:0000313" key="5">
    <source>
        <dbReference type="Proteomes" id="UP000472265"/>
    </source>
</evidence>
<dbReference type="GeneTree" id="ENSGT00940000164923"/>
<dbReference type="GO" id="GO:0055037">
    <property type="term" value="C:recycling endosome"/>
    <property type="evidence" value="ECO:0007669"/>
    <property type="project" value="UniProtKB-SubCell"/>
</dbReference>
<reference evidence="4" key="2">
    <citation type="submission" date="2025-08" db="UniProtKB">
        <authorList>
            <consortium name="Ensembl"/>
        </authorList>
    </citation>
    <scope>IDENTIFICATION</scope>
</reference>
<dbReference type="InterPro" id="IPR045188">
    <property type="entry name" value="Boi1/Boi2-like"/>
</dbReference>
<dbReference type="InterPro" id="IPR001849">
    <property type="entry name" value="PH_domain"/>
</dbReference>
<feature type="region of interest" description="Disordered" evidence="2">
    <location>
        <begin position="299"/>
        <end position="319"/>
    </location>
</feature>
<dbReference type="CDD" id="cd13288">
    <property type="entry name" value="PH_Ses"/>
    <property type="match status" value="1"/>
</dbReference>
<dbReference type="GO" id="GO:0005802">
    <property type="term" value="C:trans-Golgi network"/>
    <property type="evidence" value="ECO:0007669"/>
    <property type="project" value="UniProtKB-UniRule"/>
</dbReference>
<evidence type="ECO:0000259" key="3">
    <source>
        <dbReference type="PROSITE" id="PS50003"/>
    </source>
</evidence>
<name>A0A671Y9R6_SPAAU</name>
<dbReference type="GO" id="GO:0005769">
    <property type="term" value="C:early endosome"/>
    <property type="evidence" value="ECO:0007669"/>
    <property type="project" value="UniProtKB-SubCell"/>
</dbReference>
<dbReference type="GO" id="GO:0030136">
    <property type="term" value="C:clathrin-coated vesicle"/>
    <property type="evidence" value="ECO:0007669"/>
    <property type="project" value="UniProtKB-SubCell"/>
</dbReference>
<dbReference type="Gene3D" id="2.30.29.30">
    <property type="entry name" value="Pleckstrin-homology domain (PH domain)/Phosphotyrosine-binding domain (PTB)"/>
    <property type="match status" value="1"/>
</dbReference>
<dbReference type="InParanoid" id="A0A671Y9R6"/>
<evidence type="ECO:0000256" key="1">
    <source>
        <dbReference type="RuleBase" id="RU369082"/>
    </source>
</evidence>
<keyword evidence="5" id="KW-1185">Reference proteome</keyword>
<comment type="subcellular location">
    <subcellularLocation>
        <location evidence="1">Early endosome</location>
    </subcellularLocation>
    <subcellularLocation>
        <location evidence="1">Recycling endosome</location>
    </subcellularLocation>
    <subcellularLocation>
        <location evidence="1">Golgi apparatus</location>
        <location evidence="1">trans-Golgi network</location>
    </subcellularLocation>
    <subcellularLocation>
        <location evidence="1">Cytoplasmic vesicle</location>
        <location evidence="1">Clathrin-coated vesicle</location>
    </subcellularLocation>
</comment>
<reference evidence="4" key="3">
    <citation type="submission" date="2025-09" db="UniProtKB">
        <authorList>
            <consortium name="Ensembl"/>
        </authorList>
    </citation>
    <scope>IDENTIFICATION</scope>
</reference>
<keyword evidence="1" id="KW-0967">Endosome</keyword>
<protein>
    <recommendedName>
        <fullName evidence="1">Sesquipedalian</fullName>
        <shortName evidence="1">Ses</shortName>
    </recommendedName>
    <alternativeName>
        <fullName evidence="1">PH domain-containing endocytic trafficking adaptor</fullName>
    </alternativeName>
</protein>
<dbReference type="GO" id="GO:0001881">
    <property type="term" value="P:receptor recycling"/>
    <property type="evidence" value="ECO:0007669"/>
    <property type="project" value="UniProtKB-UniRule"/>
</dbReference>
<dbReference type="Pfam" id="PF00169">
    <property type="entry name" value="PH"/>
    <property type="match status" value="1"/>
</dbReference>
<dbReference type="PANTHER" id="PTHR22902">
    <property type="entry name" value="SESQUIPEDALIAN"/>
    <property type="match status" value="1"/>
</dbReference>
<dbReference type="OMA" id="EGCTVQM"/>
<dbReference type="InterPro" id="IPR011993">
    <property type="entry name" value="PH-like_dom_sf"/>
</dbReference>
<dbReference type="GO" id="GO:0042147">
    <property type="term" value="P:retrograde transport, endosome to Golgi"/>
    <property type="evidence" value="ECO:0007669"/>
    <property type="project" value="UniProtKB-UniRule"/>
</dbReference>
<keyword evidence="1" id="KW-0597">Phosphoprotein</keyword>
<sequence>MCAAQRYLFVWDFVIQVELPVPILKCYFPLRHGATEGKTVTLLIPNATVTSVSGCISVGMKLHEKILTHYLSCTSPVDKEGYLYKKKARNATYQRRWFVLKANLLFYQERPGDRHLLGVIVLEGCAVRRPESDGQFGFSLVFEGPGLKTYRFAAGDRHTQESWVKALLSASHCYLSLLVRDLGRQYEEAKQQQGSGESCHSSSVSALKSPTSFFLPVQGPTAEVREGRSLSASTVLQAPTKVVARKSPKLWHRRNAHVTPLNGPAPLYGEWPLVGFDPLEEFSKLHDYYGQEVKKARDEWLRSRQAQEERSDGDLINLG</sequence>
<dbReference type="Ensembl" id="ENSSAUT00010063318.1">
    <property type="protein sequence ID" value="ENSSAUP00010060380.1"/>
    <property type="gene ID" value="ENSSAUG00010024471.1"/>
</dbReference>
<keyword evidence="1" id="KW-0968">Cytoplasmic vesicle</keyword>
<dbReference type="Proteomes" id="UP000472265">
    <property type="component" value="Chromosome 23"/>
</dbReference>
<feature type="compositionally biased region" description="Basic and acidic residues" evidence="2">
    <location>
        <begin position="299"/>
        <end position="313"/>
    </location>
</feature>
<evidence type="ECO:0000313" key="4">
    <source>
        <dbReference type="Ensembl" id="ENSSAUP00010060380.1"/>
    </source>
</evidence>
<dbReference type="SMART" id="SM00233">
    <property type="entry name" value="PH"/>
    <property type="match status" value="1"/>
</dbReference>
<gene>
    <name evidence="4" type="primary">pheta2</name>
</gene>
<dbReference type="AlphaFoldDB" id="A0A671Y9R6"/>
<dbReference type="PROSITE" id="PS50003">
    <property type="entry name" value="PH_DOMAIN"/>
    <property type="match status" value="1"/>
</dbReference>
<dbReference type="GO" id="GO:0007032">
    <property type="term" value="P:endosome organization"/>
    <property type="evidence" value="ECO:0007669"/>
    <property type="project" value="UniProtKB-UniRule"/>
</dbReference>